<dbReference type="Pfam" id="PF06580">
    <property type="entry name" value="His_kinase"/>
    <property type="match status" value="1"/>
</dbReference>
<feature type="domain" description="Signal transduction histidine kinase internal region" evidence="1">
    <location>
        <begin position="7"/>
        <end position="79"/>
    </location>
</feature>
<dbReference type="OrthoDB" id="2514702at2"/>
<dbReference type="Proteomes" id="UP000030341">
    <property type="component" value="Chromosome 1"/>
</dbReference>
<dbReference type="GO" id="GO:0000155">
    <property type="term" value="F:phosphorelay sensor kinase activity"/>
    <property type="evidence" value="ECO:0007669"/>
    <property type="project" value="InterPro"/>
</dbReference>
<dbReference type="eggNOG" id="COG2972">
    <property type="taxonomic scope" value="Bacteria"/>
</dbReference>
<accession>A0A0A7EHT5</accession>
<dbReference type="PANTHER" id="PTHR34220">
    <property type="entry name" value="SENSOR HISTIDINE KINASE YPDA"/>
    <property type="match status" value="1"/>
</dbReference>
<dbReference type="AlphaFoldDB" id="A0A0A7EHT5"/>
<dbReference type="EMBL" id="CP009888">
    <property type="protein sequence ID" value="AIY66194.1"/>
    <property type="molecule type" value="Genomic_DNA"/>
</dbReference>
<protein>
    <recommendedName>
        <fullName evidence="1">Signal transduction histidine kinase internal region domain-containing protein</fullName>
    </recommendedName>
</protein>
<evidence type="ECO:0000313" key="3">
    <source>
        <dbReference type="Proteomes" id="UP000030341"/>
    </source>
</evidence>
<dbReference type="InterPro" id="IPR010559">
    <property type="entry name" value="Sig_transdc_His_kin_internal"/>
</dbReference>
<evidence type="ECO:0000259" key="1">
    <source>
        <dbReference type="Pfam" id="PF06580"/>
    </source>
</evidence>
<gene>
    <name evidence="2" type="ORF">OM33_14565</name>
</gene>
<dbReference type="HOGENOM" id="CLU_1467050_0_0_6"/>
<proteinExistence type="predicted"/>
<dbReference type="KEGG" id="pseo:OM33_14565"/>
<sequence length="184" mass="20721">MFEKNAEAPLNPHFLFNSMNAIRYMIFENQDLASDLLGKLAELIRYQLNDGVTNTSFSDDLTQLEHLLDLEALRLEERFTLTKNLSKLVSPHPLPCSVLLPLVEYVFIKKDIYSVSHNNLVISTKEAGSALVFTLNLTQSPKIKSGDLPLDNLIEQLGMGNICSATQTCDANTYTMELTFNNEY</sequence>
<dbReference type="InterPro" id="IPR050640">
    <property type="entry name" value="Bact_2-comp_sensor_kinase"/>
</dbReference>
<name>A0A0A7EHT5_9GAMM</name>
<keyword evidence="3" id="KW-1185">Reference proteome</keyword>
<organism evidence="2 3">
    <name type="scientific">Pseudoalteromonas piratica</name>
    <dbReference type="NCBI Taxonomy" id="1348114"/>
    <lineage>
        <taxon>Bacteria</taxon>
        <taxon>Pseudomonadati</taxon>
        <taxon>Pseudomonadota</taxon>
        <taxon>Gammaproteobacteria</taxon>
        <taxon>Alteromonadales</taxon>
        <taxon>Pseudoalteromonadaceae</taxon>
        <taxon>Pseudoalteromonas</taxon>
    </lineage>
</organism>
<evidence type="ECO:0000313" key="2">
    <source>
        <dbReference type="EMBL" id="AIY66194.1"/>
    </source>
</evidence>
<dbReference type="STRING" id="1348114.OM33_14565"/>
<dbReference type="PANTHER" id="PTHR34220:SF7">
    <property type="entry name" value="SENSOR HISTIDINE KINASE YPDA"/>
    <property type="match status" value="1"/>
</dbReference>
<reference evidence="2 3" key="1">
    <citation type="submission" date="2014-11" db="EMBL/GenBank/DDBJ databases">
        <title>Complete Genome Sequence of Pseudoalteromonas sp. Strain OCN003 Isolated from Kaneohe Bay, Oahu, Hawaii.</title>
        <authorList>
            <person name="Beurmann S."/>
            <person name="Videau P."/>
            <person name="Ushijima B."/>
            <person name="Smith A.M."/>
            <person name="Aeby G.S."/>
            <person name="Callahan S.M."/>
            <person name="Belcaid M."/>
        </authorList>
    </citation>
    <scope>NUCLEOTIDE SEQUENCE [LARGE SCALE GENOMIC DNA]</scope>
    <source>
        <strain evidence="2 3">OCN003</strain>
    </source>
</reference>
<dbReference type="GO" id="GO:0016020">
    <property type="term" value="C:membrane"/>
    <property type="evidence" value="ECO:0007669"/>
    <property type="project" value="InterPro"/>
</dbReference>
<dbReference type="RefSeq" id="WP_038642777.1">
    <property type="nucleotide sequence ID" value="NZ_CP009888.1"/>
</dbReference>